<accession>A0ABW2UKH7</accession>
<protein>
    <submittedName>
        <fullName evidence="1">YceD family protein</fullName>
    </submittedName>
</protein>
<sequence length="197" mass="20763">MTEASALPFSHPLRVADLPTRKPTRFSITPSAPELATIAAAIGADALRKVQLTGELRPLGRTDWELEAQLGATVVQPCIVTLAPVTTRIEEPVARRWLRDLPEPSGDEIEMPEDDTQEPLGAVIDLGAVLTEALALAMPLYPRAPDAELREAVFTEPGKAALNDESVKPFAGLAELRARLAGDGEGGPDQGSGTGGA</sequence>
<gene>
    <name evidence="1" type="ORF">ACFQXB_07885</name>
</gene>
<dbReference type="EMBL" id="JBHTFQ010000003">
    <property type="protein sequence ID" value="MFC7704110.1"/>
    <property type="molecule type" value="Genomic_DNA"/>
</dbReference>
<comment type="caution">
    <text evidence="1">The sequence shown here is derived from an EMBL/GenBank/DDBJ whole genome shotgun (WGS) entry which is preliminary data.</text>
</comment>
<dbReference type="Pfam" id="PF02620">
    <property type="entry name" value="YceD"/>
    <property type="match status" value="1"/>
</dbReference>
<name>A0ABW2UKH7_9RHOB</name>
<dbReference type="InterPro" id="IPR003772">
    <property type="entry name" value="YceD"/>
</dbReference>
<evidence type="ECO:0000313" key="2">
    <source>
        <dbReference type="Proteomes" id="UP001596516"/>
    </source>
</evidence>
<proteinExistence type="predicted"/>
<reference evidence="2" key="1">
    <citation type="journal article" date="2019" name="Int. J. Syst. Evol. Microbiol.">
        <title>The Global Catalogue of Microorganisms (GCM) 10K type strain sequencing project: providing services to taxonomists for standard genome sequencing and annotation.</title>
        <authorList>
            <consortium name="The Broad Institute Genomics Platform"/>
            <consortium name="The Broad Institute Genome Sequencing Center for Infectious Disease"/>
            <person name="Wu L."/>
            <person name="Ma J."/>
        </authorList>
    </citation>
    <scope>NUCLEOTIDE SEQUENCE [LARGE SCALE GENOMIC DNA]</scope>
    <source>
        <strain evidence="2">CGMCC 1.12750</strain>
    </source>
</reference>
<evidence type="ECO:0000313" key="1">
    <source>
        <dbReference type="EMBL" id="MFC7704110.1"/>
    </source>
</evidence>
<organism evidence="1 2">
    <name type="scientific">Plastorhodobacter daqingensis</name>
    <dbReference type="NCBI Taxonomy" id="1387281"/>
    <lineage>
        <taxon>Bacteria</taxon>
        <taxon>Pseudomonadati</taxon>
        <taxon>Pseudomonadota</taxon>
        <taxon>Alphaproteobacteria</taxon>
        <taxon>Rhodobacterales</taxon>
        <taxon>Paracoccaceae</taxon>
        <taxon>Plastorhodobacter</taxon>
    </lineage>
</organism>
<keyword evidence="2" id="KW-1185">Reference proteome</keyword>
<dbReference type="RefSeq" id="WP_377401724.1">
    <property type="nucleotide sequence ID" value="NZ_JBHTFQ010000003.1"/>
</dbReference>
<dbReference type="Proteomes" id="UP001596516">
    <property type="component" value="Unassembled WGS sequence"/>
</dbReference>